<name>A0ABR4KX56_9EURO</name>
<reference evidence="1 2" key="1">
    <citation type="submission" date="2024-07" db="EMBL/GenBank/DDBJ databases">
        <title>Section-level genome sequencing and comparative genomics of Aspergillus sections Usti and Cavernicolus.</title>
        <authorList>
            <consortium name="Lawrence Berkeley National Laboratory"/>
            <person name="Nybo J.L."/>
            <person name="Vesth T.C."/>
            <person name="Theobald S."/>
            <person name="Frisvad J.C."/>
            <person name="Larsen T.O."/>
            <person name="Kjaerboelling I."/>
            <person name="Rothschild-Mancinelli K."/>
            <person name="Lyhne E.K."/>
            <person name="Kogle M.E."/>
            <person name="Barry K."/>
            <person name="Clum A."/>
            <person name="Na H."/>
            <person name="Ledsgaard L."/>
            <person name="Lin J."/>
            <person name="Lipzen A."/>
            <person name="Kuo A."/>
            <person name="Riley R."/>
            <person name="Mondo S."/>
            <person name="LaButti K."/>
            <person name="Haridas S."/>
            <person name="Pangalinan J."/>
            <person name="Salamov A.A."/>
            <person name="Simmons B.A."/>
            <person name="Magnuson J.K."/>
            <person name="Chen J."/>
            <person name="Drula E."/>
            <person name="Henrissat B."/>
            <person name="Wiebenga A."/>
            <person name="Lubbers R.J."/>
            <person name="Gomes A.C."/>
            <person name="Macurrencykelacurrency M.R."/>
            <person name="Stajich J."/>
            <person name="Grigoriev I.V."/>
            <person name="Mortensen U.H."/>
            <person name="De vries R.P."/>
            <person name="Baker S.E."/>
            <person name="Andersen M.R."/>
        </authorList>
    </citation>
    <scope>NUCLEOTIDE SEQUENCE [LARGE SCALE GENOMIC DNA]</scope>
    <source>
        <strain evidence="1 2">CBS 756.74</strain>
    </source>
</reference>
<evidence type="ECO:0000313" key="1">
    <source>
        <dbReference type="EMBL" id="KAL2856865.1"/>
    </source>
</evidence>
<dbReference type="EMBL" id="JBFXLR010000007">
    <property type="protein sequence ID" value="KAL2856865.1"/>
    <property type="molecule type" value="Genomic_DNA"/>
</dbReference>
<dbReference type="GeneID" id="98154228"/>
<evidence type="ECO:0000313" key="2">
    <source>
        <dbReference type="Proteomes" id="UP001610444"/>
    </source>
</evidence>
<comment type="caution">
    <text evidence="1">The sequence shown here is derived from an EMBL/GenBank/DDBJ whole genome shotgun (WGS) entry which is preliminary data.</text>
</comment>
<proteinExistence type="predicted"/>
<accession>A0ABR4KX56</accession>
<keyword evidence="2" id="KW-1185">Reference proteome</keyword>
<organism evidence="1 2">
    <name type="scientific">Aspergillus pseudodeflectus</name>
    <dbReference type="NCBI Taxonomy" id="176178"/>
    <lineage>
        <taxon>Eukaryota</taxon>
        <taxon>Fungi</taxon>
        <taxon>Dikarya</taxon>
        <taxon>Ascomycota</taxon>
        <taxon>Pezizomycotina</taxon>
        <taxon>Eurotiomycetes</taxon>
        <taxon>Eurotiomycetidae</taxon>
        <taxon>Eurotiales</taxon>
        <taxon>Aspergillaceae</taxon>
        <taxon>Aspergillus</taxon>
        <taxon>Aspergillus subgen. Nidulantes</taxon>
    </lineage>
</organism>
<protein>
    <submittedName>
        <fullName evidence="1">Uncharacterized protein</fullName>
    </submittedName>
</protein>
<gene>
    <name evidence="1" type="ORF">BJX68DRAFT_229603</name>
</gene>
<dbReference type="RefSeq" id="XP_070902729.1">
    <property type="nucleotide sequence ID" value="XM_071039064.1"/>
</dbReference>
<sequence>MEDTSRLRSWACVSSPLLSIPRPRKISKDASFCSLIRQWRSCPKTPCSSLAGSRARSVSWSSFRNFSALLLQSPAAETLLFLVLLLTFLDLLLSGLDFSCPLVLLQFRASSRWTSFPG</sequence>
<dbReference type="Proteomes" id="UP001610444">
    <property type="component" value="Unassembled WGS sequence"/>
</dbReference>